<dbReference type="HOGENOM" id="CLU_3371330_0_0_2"/>
<gene>
    <name evidence="1" type="ordered locus">Htur_4764</name>
</gene>
<name>D2S2D9_HALTV</name>
<geneLocation type="plasmid" evidence="1 2">
    <name>pHTUR02</name>
</geneLocation>
<reference evidence="1 2" key="1">
    <citation type="journal article" date="2010" name="Stand. Genomic Sci.">
        <title>Complete genome sequence of Haloterrigena turkmenica type strain (4k).</title>
        <authorList>
            <person name="Saunders E."/>
            <person name="Tindall B.J."/>
            <person name="Fahnrich R."/>
            <person name="Lapidus A."/>
            <person name="Copeland A."/>
            <person name="Del Rio T.G."/>
            <person name="Lucas S."/>
            <person name="Chen F."/>
            <person name="Tice H."/>
            <person name="Cheng J.F."/>
            <person name="Han C."/>
            <person name="Detter J.C."/>
            <person name="Bruce D."/>
            <person name="Goodwin L."/>
            <person name="Chain P."/>
            <person name="Pitluck S."/>
            <person name="Pati A."/>
            <person name="Ivanova N."/>
            <person name="Mavromatis K."/>
            <person name="Chen A."/>
            <person name="Palaniappan K."/>
            <person name="Land M."/>
            <person name="Hauser L."/>
            <person name="Chang Y.J."/>
            <person name="Jeffries C.D."/>
            <person name="Brettin T."/>
            <person name="Rohde M."/>
            <person name="Goker M."/>
            <person name="Bristow J."/>
            <person name="Eisen J.A."/>
            <person name="Markowitz V."/>
            <person name="Hugenholtz P."/>
            <person name="Klenk H.P."/>
            <person name="Kyrpides N.C."/>
        </authorList>
    </citation>
    <scope>NUCLEOTIDE SEQUENCE [LARGE SCALE GENOMIC DNA]</scope>
    <source>
        <strain evidence="2">ATCC 51198 / DSM 5511 / JCM 9101 / NCIMB 13204 / VKM B-1734 / 4k</strain>
    </source>
</reference>
<evidence type="ECO:0000313" key="1">
    <source>
        <dbReference type="EMBL" id="ADB63536.1"/>
    </source>
</evidence>
<protein>
    <submittedName>
        <fullName evidence="1">Uncharacterized protein</fullName>
    </submittedName>
</protein>
<evidence type="ECO:0000313" key="2">
    <source>
        <dbReference type="Proteomes" id="UP000001903"/>
    </source>
</evidence>
<dbReference type="AlphaFoldDB" id="D2S2D9"/>
<dbReference type="Proteomes" id="UP000001903">
    <property type="component" value="Plasmid pHTUR02"/>
</dbReference>
<organism evidence="1 2">
    <name type="scientific">Haloterrigena turkmenica (strain ATCC 51198 / DSM 5511 / JCM 9101 / NCIMB 13204 / VKM B-1734 / 4k)</name>
    <name type="common">Halococcus turkmenicus</name>
    <dbReference type="NCBI Taxonomy" id="543526"/>
    <lineage>
        <taxon>Archaea</taxon>
        <taxon>Methanobacteriati</taxon>
        <taxon>Methanobacteriota</taxon>
        <taxon>Stenosarchaea group</taxon>
        <taxon>Halobacteria</taxon>
        <taxon>Halobacteriales</taxon>
        <taxon>Natrialbaceae</taxon>
        <taxon>Haloterrigena</taxon>
    </lineage>
</organism>
<accession>D2S2D9</accession>
<keyword evidence="1" id="KW-0614">Plasmid</keyword>
<dbReference type="KEGG" id="htu:Htur_4764"/>
<keyword evidence="2" id="KW-1185">Reference proteome</keyword>
<proteinExistence type="predicted"/>
<sequence>MTAAIEDFGPSPLPVIKAICDELGVTDTLNELLS</sequence>
<dbReference type="EMBL" id="CP001862">
    <property type="protein sequence ID" value="ADB63536.1"/>
    <property type="molecule type" value="Genomic_DNA"/>
</dbReference>